<accession>A0AAW2E8X1</accession>
<organism evidence="2 3">
    <name type="scientific">Cardiocondyla obscurior</name>
    <dbReference type="NCBI Taxonomy" id="286306"/>
    <lineage>
        <taxon>Eukaryota</taxon>
        <taxon>Metazoa</taxon>
        <taxon>Ecdysozoa</taxon>
        <taxon>Arthropoda</taxon>
        <taxon>Hexapoda</taxon>
        <taxon>Insecta</taxon>
        <taxon>Pterygota</taxon>
        <taxon>Neoptera</taxon>
        <taxon>Endopterygota</taxon>
        <taxon>Hymenoptera</taxon>
        <taxon>Apocrita</taxon>
        <taxon>Aculeata</taxon>
        <taxon>Formicoidea</taxon>
        <taxon>Formicidae</taxon>
        <taxon>Myrmicinae</taxon>
        <taxon>Cardiocondyla</taxon>
    </lineage>
</organism>
<feature type="transmembrane region" description="Helical" evidence="1">
    <location>
        <begin position="83"/>
        <end position="102"/>
    </location>
</feature>
<reference evidence="2 3" key="1">
    <citation type="submission" date="2023-03" db="EMBL/GenBank/DDBJ databases">
        <title>High recombination rates correlate with genetic variation in Cardiocondyla obscurior ants.</title>
        <authorList>
            <person name="Errbii M."/>
        </authorList>
    </citation>
    <scope>NUCLEOTIDE SEQUENCE [LARGE SCALE GENOMIC DNA]</scope>
    <source>
        <strain evidence="2">Alpha-2009</strain>
        <tissue evidence="2">Whole body</tissue>
    </source>
</reference>
<evidence type="ECO:0000313" key="3">
    <source>
        <dbReference type="Proteomes" id="UP001430953"/>
    </source>
</evidence>
<dbReference type="AlphaFoldDB" id="A0AAW2E8X1"/>
<dbReference type="EMBL" id="JADYXP020000040">
    <property type="protein sequence ID" value="KAL0098729.1"/>
    <property type="molecule type" value="Genomic_DNA"/>
</dbReference>
<keyword evidence="3" id="KW-1185">Reference proteome</keyword>
<sequence length="295" mass="33908">MDQSQIETNRRQKPNKRFRIRQVMGVPACARLEFPKKDDLEDFRWLVNPKAPYIDLLLRLLECLRYSELCGQFLTFAILLRAPLFYCILFPLSLCLIYFWLLSECFSLKMFRHFLRNFRVSFFSSQDTLECDTALRAYSCMAFRIIGKYILFPKQYVFLSNALLHHLSLELCNWLDRLPNIQDTTLTQKPEVGVWAFITESHSYSRRLPALHWAEITLRQHPRGPSQCFGLGSTDSCATAVHTKPFSTSVLQGLAGVFATTTKICTDGGSRQARAQTLLRTPSRPSYSSGLRGGL</sequence>
<keyword evidence="1" id="KW-0812">Transmembrane</keyword>
<dbReference type="Proteomes" id="UP001430953">
    <property type="component" value="Unassembled WGS sequence"/>
</dbReference>
<comment type="caution">
    <text evidence="2">The sequence shown here is derived from an EMBL/GenBank/DDBJ whole genome shotgun (WGS) entry which is preliminary data.</text>
</comment>
<proteinExistence type="predicted"/>
<keyword evidence="1" id="KW-1133">Transmembrane helix</keyword>
<evidence type="ECO:0000256" key="1">
    <source>
        <dbReference type="SAM" id="Phobius"/>
    </source>
</evidence>
<name>A0AAW2E8X1_9HYME</name>
<gene>
    <name evidence="2" type="ORF">PUN28_020685</name>
</gene>
<protein>
    <submittedName>
        <fullName evidence="2">Uncharacterized protein</fullName>
    </submittedName>
</protein>
<keyword evidence="1" id="KW-0472">Membrane</keyword>
<evidence type="ECO:0000313" key="2">
    <source>
        <dbReference type="EMBL" id="KAL0098729.1"/>
    </source>
</evidence>